<name>A0A383SA49_9ACTN</name>
<protein>
    <submittedName>
        <fullName evidence="2">Uncharacterized protein</fullName>
    </submittedName>
</protein>
<feature type="compositionally biased region" description="Polar residues" evidence="1">
    <location>
        <begin position="136"/>
        <end position="148"/>
    </location>
</feature>
<evidence type="ECO:0000313" key="2">
    <source>
        <dbReference type="EMBL" id="SYZ34683.1"/>
    </source>
</evidence>
<feature type="non-terminal residue" evidence="2">
    <location>
        <position position="1"/>
    </location>
</feature>
<evidence type="ECO:0000313" key="3">
    <source>
        <dbReference type="Proteomes" id="UP000263928"/>
    </source>
</evidence>
<feature type="region of interest" description="Disordered" evidence="1">
    <location>
        <begin position="136"/>
        <end position="193"/>
    </location>
</feature>
<evidence type="ECO:0000256" key="1">
    <source>
        <dbReference type="SAM" id="MobiDB-lite"/>
    </source>
</evidence>
<organism evidence="2 3">
    <name type="scientific">Propionibacterium australiense</name>
    <dbReference type="NCBI Taxonomy" id="119981"/>
    <lineage>
        <taxon>Bacteria</taxon>
        <taxon>Bacillati</taxon>
        <taxon>Actinomycetota</taxon>
        <taxon>Actinomycetes</taxon>
        <taxon>Propionibacteriales</taxon>
        <taxon>Propionibacteriaceae</taxon>
        <taxon>Propionibacterium</taxon>
    </lineage>
</organism>
<feature type="region of interest" description="Disordered" evidence="1">
    <location>
        <begin position="240"/>
        <end position="273"/>
    </location>
</feature>
<gene>
    <name evidence="2" type="ORF">PROPAUS_2738</name>
</gene>
<sequence length="288" mass="29806">PAGLFDPTGLHPVTAEELDAYRQANSPKWGTALAIAAGVVLAFVPGAQGFGAALIAGAVLGGGASIIDQACSGYPINWGQVGKDSLFGMIGGGFGYGIGKGIQWAAKTPVGKAATDWASRQANKLPVVRNISNRLGANTASDASQAATNDALKATPSPSNNSPAPHPELPAAPTRPQIEPPTKTGPDFIADDKGTVVPTSRTRLEEGFQSAGLDTFTTKSPGTGYVLPDGSKVRIMEPTKHASQRASFMNANGGPVSPFTGKPPNPPKEISDTGRWVRERTHIELFDD</sequence>
<dbReference type="AlphaFoldDB" id="A0A383SA49"/>
<reference evidence="3" key="1">
    <citation type="submission" date="2018-08" db="EMBL/GenBank/DDBJ databases">
        <authorList>
            <person name="Hornung B."/>
        </authorList>
    </citation>
    <scope>NUCLEOTIDE SEQUENCE [LARGE SCALE GENOMIC DNA]</scope>
</reference>
<accession>A0A383SA49</accession>
<dbReference type="RefSeq" id="WP_182482090.1">
    <property type="nucleotide sequence ID" value="NZ_UNQJ01000046.1"/>
</dbReference>
<keyword evidence="3" id="KW-1185">Reference proteome</keyword>
<dbReference type="Proteomes" id="UP000263928">
    <property type="component" value="Unassembled WGS sequence"/>
</dbReference>
<dbReference type="EMBL" id="UNQJ01000046">
    <property type="protein sequence ID" value="SYZ34683.1"/>
    <property type="molecule type" value="Genomic_DNA"/>
</dbReference>
<proteinExistence type="predicted"/>